<accession>A0A842HDR0</accession>
<dbReference type="InterPro" id="IPR020045">
    <property type="entry name" value="DNA_polI_H3TH"/>
</dbReference>
<dbReference type="EMBL" id="JACHVB010000032">
    <property type="protein sequence ID" value="MBC2594685.1"/>
    <property type="molecule type" value="Genomic_DNA"/>
</dbReference>
<proteinExistence type="predicted"/>
<dbReference type="CDD" id="cd09898">
    <property type="entry name" value="H3TH_53EXO"/>
    <property type="match status" value="1"/>
</dbReference>
<evidence type="ECO:0000313" key="5">
    <source>
        <dbReference type="EMBL" id="MBC2594685.1"/>
    </source>
</evidence>
<dbReference type="CDD" id="cd09859">
    <property type="entry name" value="PIN_53EXO"/>
    <property type="match status" value="1"/>
</dbReference>
<dbReference type="PANTHER" id="PTHR42646:SF2">
    <property type="entry name" value="5'-3' EXONUCLEASE FAMILY PROTEIN"/>
    <property type="match status" value="1"/>
</dbReference>
<keyword evidence="5" id="KW-0269">Exonuclease</keyword>
<dbReference type="InterPro" id="IPR038969">
    <property type="entry name" value="FEN"/>
</dbReference>
<dbReference type="PANTHER" id="PTHR42646">
    <property type="entry name" value="FLAP ENDONUCLEASE XNI"/>
    <property type="match status" value="1"/>
</dbReference>
<dbReference type="Gene3D" id="3.40.50.1010">
    <property type="entry name" value="5'-nuclease"/>
    <property type="match status" value="1"/>
</dbReference>
<dbReference type="SMART" id="SM00279">
    <property type="entry name" value="HhH2"/>
    <property type="match status" value="1"/>
</dbReference>
<sequence>MAKVLLLDGFNLAFRSYYALPELTRSDGVPTGALHGWVKTLWKLEDMERPDRLAVFFDEGGSDRHLELLPEYKANRDEMPEALRAQMASIREITRLMGYPVISRCGVEADDLIASAARKWASPQERVVVVSADKDLAQLVNGEIHQLLPAPTANPRLGWRRLDGDGVVKKFGVTAAQIPDYLALVGDAADNIAGIAGVGPKTAANWIGAYGDIAGVLAAATEIKPPRFREILPASAELLRRNLELVRLCDDFEIPEVQIEAPHTAELSDFLASMEMKTAAMQAHERYGLGLR</sequence>
<dbReference type="Proteomes" id="UP000546464">
    <property type="component" value="Unassembled WGS sequence"/>
</dbReference>
<feature type="domain" description="5'-3' exonuclease" evidence="4">
    <location>
        <begin position="2"/>
        <end position="262"/>
    </location>
</feature>
<evidence type="ECO:0000256" key="2">
    <source>
        <dbReference type="ARBA" id="ARBA00022801"/>
    </source>
</evidence>
<reference evidence="5 6" key="1">
    <citation type="submission" date="2020-07" db="EMBL/GenBank/DDBJ databases">
        <authorList>
            <person name="Feng X."/>
        </authorList>
    </citation>
    <scope>NUCLEOTIDE SEQUENCE [LARGE SCALE GENOMIC DNA]</scope>
    <source>
        <strain evidence="5 6">JCM31066</strain>
    </source>
</reference>
<dbReference type="InterPro" id="IPR008918">
    <property type="entry name" value="HhH2"/>
</dbReference>
<dbReference type="SUPFAM" id="SSF88723">
    <property type="entry name" value="PIN domain-like"/>
    <property type="match status" value="1"/>
</dbReference>
<dbReference type="Pfam" id="PF02739">
    <property type="entry name" value="5_3_exonuc_N"/>
    <property type="match status" value="1"/>
</dbReference>
<dbReference type="InterPro" id="IPR036279">
    <property type="entry name" value="5-3_exonuclease_C_sf"/>
</dbReference>
<evidence type="ECO:0000259" key="4">
    <source>
        <dbReference type="SMART" id="SM00475"/>
    </source>
</evidence>
<keyword evidence="6" id="KW-1185">Reference proteome</keyword>
<comment type="caution">
    <text evidence="5">The sequence shown here is derived from an EMBL/GenBank/DDBJ whole genome shotgun (WGS) entry which is preliminary data.</text>
</comment>
<dbReference type="Pfam" id="PF01367">
    <property type="entry name" value="5_3_exonuc"/>
    <property type="match status" value="1"/>
</dbReference>
<name>A0A842HDR0_9BACT</name>
<evidence type="ECO:0000313" key="6">
    <source>
        <dbReference type="Proteomes" id="UP000546464"/>
    </source>
</evidence>
<dbReference type="Gene3D" id="1.10.150.20">
    <property type="entry name" value="5' to 3' exonuclease, C-terminal subdomain"/>
    <property type="match status" value="1"/>
</dbReference>
<dbReference type="InterPro" id="IPR029060">
    <property type="entry name" value="PIN-like_dom_sf"/>
</dbReference>
<gene>
    <name evidence="5" type="ORF">H5P28_10475</name>
</gene>
<dbReference type="AlphaFoldDB" id="A0A842HDR0"/>
<keyword evidence="3" id="KW-0238">DNA-binding</keyword>
<dbReference type="GO" id="GO:0003677">
    <property type="term" value="F:DNA binding"/>
    <property type="evidence" value="ECO:0007669"/>
    <property type="project" value="UniProtKB-KW"/>
</dbReference>
<protein>
    <submittedName>
        <fullName evidence="5">5'-3' exonuclease</fullName>
    </submittedName>
</protein>
<keyword evidence="2" id="KW-0378">Hydrolase</keyword>
<evidence type="ECO:0000256" key="3">
    <source>
        <dbReference type="ARBA" id="ARBA00023125"/>
    </source>
</evidence>
<dbReference type="GO" id="GO:0017108">
    <property type="term" value="F:5'-flap endonuclease activity"/>
    <property type="evidence" value="ECO:0007669"/>
    <property type="project" value="InterPro"/>
</dbReference>
<evidence type="ECO:0000256" key="1">
    <source>
        <dbReference type="ARBA" id="ARBA00022722"/>
    </source>
</evidence>
<dbReference type="InterPro" id="IPR002421">
    <property type="entry name" value="5-3_exonuclease"/>
</dbReference>
<dbReference type="SUPFAM" id="SSF47807">
    <property type="entry name" value="5' to 3' exonuclease, C-terminal subdomain"/>
    <property type="match status" value="1"/>
</dbReference>
<dbReference type="InterPro" id="IPR020046">
    <property type="entry name" value="5-3_exonucl_a-hlix_arch_N"/>
</dbReference>
<organism evidence="5 6">
    <name type="scientific">Ruficoccus amylovorans</name>
    <dbReference type="NCBI Taxonomy" id="1804625"/>
    <lineage>
        <taxon>Bacteria</taxon>
        <taxon>Pseudomonadati</taxon>
        <taxon>Verrucomicrobiota</taxon>
        <taxon>Opitutia</taxon>
        <taxon>Puniceicoccales</taxon>
        <taxon>Cerasicoccaceae</taxon>
        <taxon>Ruficoccus</taxon>
    </lineage>
</organism>
<dbReference type="SMART" id="SM00475">
    <property type="entry name" value="53EXOc"/>
    <property type="match status" value="1"/>
</dbReference>
<keyword evidence="1" id="KW-0540">Nuclease</keyword>
<dbReference type="RefSeq" id="WP_185675655.1">
    <property type="nucleotide sequence ID" value="NZ_JACHVB010000032.1"/>
</dbReference>
<dbReference type="GO" id="GO:0008409">
    <property type="term" value="F:5'-3' exonuclease activity"/>
    <property type="evidence" value="ECO:0007669"/>
    <property type="project" value="InterPro"/>
</dbReference>
<dbReference type="GO" id="GO:0033567">
    <property type="term" value="P:DNA replication, Okazaki fragment processing"/>
    <property type="evidence" value="ECO:0007669"/>
    <property type="project" value="InterPro"/>
</dbReference>